<dbReference type="AlphaFoldDB" id="A0A6I5KUM2"/>
<reference evidence="1 2" key="1">
    <citation type="submission" date="2020-01" db="EMBL/GenBank/DDBJ databases">
        <title>Muricauda sediminis sp.nov. 40Bstr401.</title>
        <authorList>
            <person name="Xue Z."/>
            <person name="Zhu S."/>
            <person name="Ren N."/>
            <person name="Chen T."/>
            <person name="Chen X."/>
            <person name="Chen J."/>
            <person name="Yang J."/>
        </authorList>
    </citation>
    <scope>NUCLEOTIDE SEQUENCE [LARGE SCALE GENOMIC DNA]</scope>
    <source>
        <strain evidence="1 2">40Bstr401</strain>
    </source>
</reference>
<proteinExistence type="predicted"/>
<organism evidence="1 2">
    <name type="scientific">Flagellimonas sediminis</name>
    <dbReference type="NCBI Taxonomy" id="2696468"/>
    <lineage>
        <taxon>Bacteria</taxon>
        <taxon>Pseudomonadati</taxon>
        <taxon>Bacteroidota</taxon>
        <taxon>Flavobacteriia</taxon>
        <taxon>Flavobacteriales</taxon>
        <taxon>Flavobacteriaceae</taxon>
        <taxon>Flagellimonas</taxon>
    </lineage>
</organism>
<protein>
    <recommendedName>
        <fullName evidence="3">Cthe-2314-like HEPN domain-containing protein</fullName>
    </recommendedName>
</protein>
<evidence type="ECO:0000313" key="2">
    <source>
        <dbReference type="Proteomes" id="UP000468707"/>
    </source>
</evidence>
<dbReference type="Proteomes" id="UP000468707">
    <property type="component" value="Unassembled WGS sequence"/>
</dbReference>
<dbReference type="RefSeq" id="WP_163635812.1">
    <property type="nucleotide sequence ID" value="NZ_JAAAMI010000007.1"/>
</dbReference>
<evidence type="ECO:0008006" key="3">
    <source>
        <dbReference type="Google" id="ProtNLM"/>
    </source>
</evidence>
<evidence type="ECO:0000313" key="1">
    <source>
        <dbReference type="EMBL" id="NDV44377.1"/>
    </source>
</evidence>
<gene>
    <name evidence="1" type="ORF">GTK07_13675</name>
</gene>
<name>A0A6I5KUM2_9FLAO</name>
<accession>A0A6I5KUM2</accession>
<dbReference type="EMBL" id="JAAAMI010000007">
    <property type="protein sequence ID" value="NDV44377.1"/>
    <property type="molecule type" value="Genomic_DNA"/>
</dbReference>
<sequence>MREQESFRDKREQRKFGLQIFFMNIQNNHYDFVSNKLIKDLEKKVALLKSQIETDEKGSGYMKHMEVYFLEKELYVVSEMKILYGYKHFETHLKWLLKASYSSEINERKLFRWENVEDFLTSKKINPKELSNYIELRDLRNLNNAIKHSLNILDNKTKNIKEFQNKKDLKYTDLLSFYARVEDSSLGFLQSLSDRIEKDLYEFDNERIENISDEIVTRMDTKTVSKLIKKLEAKKK</sequence>
<keyword evidence="2" id="KW-1185">Reference proteome</keyword>
<comment type="caution">
    <text evidence="1">The sequence shown here is derived from an EMBL/GenBank/DDBJ whole genome shotgun (WGS) entry which is preliminary data.</text>
</comment>